<dbReference type="AlphaFoldDB" id="A0AAD9ALY3"/>
<sequence>MLRDLFIPSSQMHVMTAPKRSDTCFPNFGPDLLFTPETMYQPLNQPDLCQGTPSRTGNEVGDLQKDSSDQQQQQMGIAIIPKFSAAILLVGARACALRGRRCGLQPSGQRCRRIVRLRLGETFGDRRWATNVSLSAAVQHSALSTARARE</sequence>
<evidence type="ECO:0000256" key="1">
    <source>
        <dbReference type="SAM" id="MobiDB-lite"/>
    </source>
</evidence>
<comment type="caution">
    <text evidence="2">The sequence shown here is derived from an EMBL/GenBank/DDBJ whole genome shotgun (WGS) entry which is preliminary data.</text>
</comment>
<dbReference type="EMBL" id="JAQOWY010000115">
    <property type="protein sequence ID" value="KAK1850626.1"/>
    <property type="molecule type" value="Genomic_DNA"/>
</dbReference>
<feature type="region of interest" description="Disordered" evidence="1">
    <location>
        <begin position="46"/>
        <end position="70"/>
    </location>
</feature>
<evidence type="ECO:0000313" key="3">
    <source>
        <dbReference type="Proteomes" id="UP001243330"/>
    </source>
</evidence>
<evidence type="ECO:0000313" key="2">
    <source>
        <dbReference type="EMBL" id="KAK1850626.1"/>
    </source>
</evidence>
<dbReference type="Proteomes" id="UP001243330">
    <property type="component" value="Unassembled WGS sequence"/>
</dbReference>
<gene>
    <name evidence="2" type="ORF">CCHR01_06785</name>
</gene>
<protein>
    <submittedName>
        <fullName evidence="2">Uncharacterized protein</fullName>
    </submittedName>
</protein>
<reference evidence="2" key="1">
    <citation type="submission" date="2023-01" db="EMBL/GenBank/DDBJ databases">
        <title>Colletotrichum chrysophilum M932 genome sequence.</title>
        <authorList>
            <person name="Baroncelli R."/>
        </authorList>
    </citation>
    <scope>NUCLEOTIDE SEQUENCE</scope>
    <source>
        <strain evidence="2">M932</strain>
    </source>
</reference>
<name>A0AAD9ALY3_9PEZI</name>
<accession>A0AAD9ALY3</accession>
<proteinExistence type="predicted"/>
<organism evidence="2 3">
    <name type="scientific">Colletotrichum chrysophilum</name>
    <dbReference type="NCBI Taxonomy" id="1836956"/>
    <lineage>
        <taxon>Eukaryota</taxon>
        <taxon>Fungi</taxon>
        <taxon>Dikarya</taxon>
        <taxon>Ascomycota</taxon>
        <taxon>Pezizomycotina</taxon>
        <taxon>Sordariomycetes</taxon>
        <taxon>Hypocreomycetidae</taxon>
        <taxon>Glomerellales</taxon>
        <taxon>Glomerellaceae</taxon>
        <taxon>Colletotrichum</taxon>
        <taxon>Colletotrichum gloeosporioides species complex</taxon>
    </lineage>
</organism>
<keyword evidence="3" id="KW-1185">Reference proteome</keyword>